<name>K2PPT8_9FLAO</name>
<proteinExistence type="predicted"/>
<dbReference type="OrthoDB" id="1044733at2"/>
<evidence type="ECO:0000313" key="2">
    <source>
        <dbReference type="EMBL" id="EKF54570.1"/>
    </source>
</evidence>
<evidence type="ECO:0000259" key="1">
    <source>
        <dbReference type="PROSITE" id="PS50042"/>
    </source>
</evidence>
<dbReference type="EMBL" id="AMSG01000019">
    <property type="protein sequence ID" value="EKF54570.1"/>
    <property type="molecule type" value="Genomic_DNA"/>
</dbReference>
<dbReference type="InterPro" id="IPR000595">
    <property type="entry name" value="cNMP-bd_dom"/>
</dbReference>
<dbReference type="CDD" id="cd00038">
    <property type="entry name" value="CAP_ED"/>
    <property type="match status" value="1"/>
</dbReference>
<protein>
    <submittedName>
        <fullName evidence="2">Cyclic nucleotide-binding protein</fullName>
    </submittedName>
</protein>
<dbReference type="PROSITE" id="PS50042">
    <property type="entry name" value="CNMP_BINDING_3"/>
    <property type="match status" value="1"/>
</dbReference>
<dbReference type="Proteomes" id="UP000007364">
    <property type="component" value="Unassembled WGS sequence"/>
</dbReference>
<dbReference type="InterPro" id="IPR014710">
    <property type="entry name" value="RmlC-like_jellyroll"/>
</dbReference>
<dbReference type="STRING" id="555500.I215_11988"/>
<reference evidence="2 3" key="1">
    <citation type="journal article" date="2012" name="J. Bacteriol.">
        <title>Genome Sequence of Galbibacter marinum Type Strain ck-I2-15.</title>
        <authorList>
            <person name="Lai Q."/>
            <person name="Li C."/>
            <person name="Shao Z."/>
        </authorList>
    </citation>
    <scope>NUCLEOTIDE SEQUENCE [LARGE SCALE GENOMIC DNA]</scope>
    <source>
        <strain evidence="3">ck-I2-15</strain>
    </source>
</reference>
<organism evidence="2 3">
    <name type="scientific">Galbibacter marinus</name>
    <dbReference type="NCBI Taxonomy" id="555500"/>
    <lineage>
        <taxon>Bacteria</taxon>
        <taxon>Pseudomonadati</taxon>
        <taxon>Bacteroidota</taxon>
        <taxon>Flavobacteriia</taxon>
        <taxon>Flavobacteriales</taxon>
        <taxon>Flavobacteriaceae</taxon>
        <taxon>Galbibacter</taxon>
    </lineage>
</organism>
<feature type="domain" description="Cyclic nucleotide-binding" evidence="1">
    <location>
        <begin position="15"/>
        <end position="114"/>
    </location>
</feature>
<comment type="caution">
    <text evidence="2">The sequence shown here is derived from an EMBL/GenBank/DDBJ whole genome shotgun (WGS) entry which is preliminary data.</text>
</comment>
<dbReference type="AlphaFoldDB" id="K2PPT8"/>
<dbReference type="PATRIC" id="fig|555500.3.peg.2468"/>
<dbReference type="InterPro" id="IPR018490">
    <property type="entry name" value="cNMP-bd_dom_sf"/>
</dbReference>
<dbReference type="SMART" id="SM00100">
    <property type="entry name" value="cNMP"/>
    <property type="match status" value="1"/>
</dbReference>
<dbReference type="SUPFAM" id="SSF51206">
    <property type="entry name" value="cAMP-binding domain-like"/>
    <property type="match status" value="1"/>
</dbReference>
<accession>K2PPT8</accession>
<dbReference type="eggNOG" id="COG0664">
    <property type="taxonomic scope" value="Bacteria"/>
</dbReference>
<dbReference type="Pfam" id="PF00027">
    <property type="entry name" value="cNMP_binding"/>
    <property type="match status" value="1"/>
</dbReference>
<dbReference type="Gene3D" id="2.60.120.10">
    <property type="entry name" value="Jelly Rolls"/>
    <property type="match status" value="1"/>
</dbReference>
<gene>
    <name evidence="2" type="ORF">I215_11988</name>
</gene>
<sequence>MENELLTQTYKHPLIDSTELEKLIHAHKKVSFKKGDLILKQDSIANGYLILESGLIRSYVNDYKGNDITTEFFSSKDIVIEAISLFQRIPSTENIQALTNCQCWELDFDVFQSLYHTIPGFSEWGRIWMAKSLFKLKKRSLEMVTVSAKERYLQLIKEKPQIILQSPLKNIASYLGITDSSFSRIRKEISR</sequence>
<keyword evidence="3" id="KW-1185">Reference proteome</keyword>
<evidence type="ECO:0000313" key="3">
    <source>
        <dbReference type="Proteomes" id="UP000007364"/>
    </source>
</evidence>
<dbReference type="RefSeq" id="WP_008992236.1">
    <property type="nucleotide sequence ID" value="NZ_AMSG01000019.1"/>
</dbReference>